<dbReference type="InterPro" id="IPR018202">
    <property type="entry name" value="Ser_caboxypep_ser_AS"/>
</dbReference>
<dbReference type="Gene3D" id="1.10.287.410">
    <property type="match status" value="1"/>
</dbReference>
<reference evidence="9" key="2">
    <citation type="journal article" date="2019" name="IMA Fungus">
        <title>Genome sequencing and comparison of five Tilletia species to identify candidate genes for the detection of regulated species infecting wheat.</title>
        <authorList>
            <person name="Nguyen H.D.T."/>
            <person name="Sultana T."/>
            <person name="Kesanakurti P."/>
            <person name="Hambleton S."/>
        </authorList>
    </citation>
    <scope>NUCLEOTIDE SEQUENCE</scope>
    <source>
        <strain evidence="9">DAOMC 238032</strain>
    </source>
</reference>
<evidence type="ECO:0000256" key="5">
    <source>
        <dbReference type="ARBA" id="ARBA00022801"/>
    </source>
</evidence>
<dbReference type="GO" id="GO:0006508">
    <property type="term" value="P:proteolysis"/>
    <property type="evidence" value="ECO:0007669"/>
    <property type="project" value="UniProtKB-KW"/>
</dbReference>
<comment type="similarity">
    <text evidence="1 7">Belongs to the peptidase S10 family.</text>
</comment>
<accession>A0A177UKA9</accession>
<evidence type="ECO:0000256" key="7">
    <source>
        <dbReference type="RuleBase" id="RU361156"/>
    </source>
</evidence>
<dbReference type="SUPFAM" id="SSF53474">
    <property type="entry name" value="alpha/beta-Hydrolases"/>
    <property type="match status" value="1"/>
</dbReference>
<dbReference type="Proteomes" id="UP000077671">
    <property type="component" value="Unassembled WGS sequence"/>
</dbReference>
<dbReference type="PANTHER" id="PTHR11802:SF113">
    <property type="entry name" value="SERINE CARBOXYPEPTIDASE CTSA-4.1"/>
    <property type="match status" value="1"/>
</dbReference>
<dbReference type="GO" id="GO:0000324">
    <property type="term" value="C:fungal-type vacuole"/>
    <property type="evidence" value="ECO:0007669"/>
    <property type="project" value="TreeGrafter"/>
</dbReference>
<keyword evidence="3 7" id="KW-0645">Protease</keyword>
<evidence type="ECO:0000313" key="8">
    <source>
        <dbReference type="EMBL" id="CAD6942482.1"/>
    </source>
</evidence>
<keyword evidence="5 7" id="KW-0378">Hydrolase</keyword>
<dbReference type="EMBL" id="CAJHJG010004613">
    <property type="protein sequence ID" value="CAD6942482.1"/>
    <property type="molecule type" value="Genomic_DNA"/>
</dbReference>
<dbReference type="PROSITE" id="PS00131">
    <property type="entry name" value="CARBOXYPEPT_SER_SER"/>
    <property type="match status" value="1"/>
</dbReference>
<evidence type="ECO:0000256" key="4">
    <source>
        <dbReference type="ARBA" id="ARBA00022729"/>
    </source>
</evidence>
<dbReference type="InterPro" id="IPR029058">
    <property type="entry name" value="AB_hydrolase_fold"/>
</dbReference>
<reference evidence="9" key="1">
    <citation type="submission" date="2016-04" db="EMBL/GenBank/DDBJ databases">
        <authorList>
            <person name="Nguyen H.D."/>
            <person name="Kesanakurti P."/>
            <person name="Cullis J."/>
            <person name="Levesque C.A."/>
            <person name="Hambleton S."/>
        </authorList>
    </citation>
    <scope>NUCLEOTIDE SEQUENCE</scope>
    <source>
        <strain evidence="9">DAOMC 238032</strain>
    </source>
</reference>
<dbReference type="PRINTS" id="PR00724">
    <property type="entry name" value="CRBOXYPTASEC"/>
</dbReference>
<feature type="signal peptide" evidence="7">
    <location>
        <begin position="1"/>
        <end position="25"/>
    </location>
</feature>
<evidence type="ECO:0000313" key="11">
    <source>
        <dbReference type="Proteomes" id="UP000836402"/>
    </source>
</evidence>
<dbReference type="AlphaFoldDB" id="A0A177UKA9"/>
<evidence type="ECO:0000313" key="9">
    <source>
        <dbReference type="EMBL" id="KAE8263060.1"/>
    </source>
</evidence>
<reference evidence="8" key="3">
    <citation type="submission" date="2020-10" db="EMBL/GenBank/DDBJ databases">
        <authorList>
            <person name="Sedaghatjoo S."/>
        </authorList>
    </citation>
    <scope>NUCLEOTIDE SEQUENCE</scope>
    <source>
        <strain evidence="8">AZH3</strain>
    </source>
</reference>
<organism evidence="9 10">
    <name type="scientific">Tilletia caries</name>
    <name type="common">wheat bunt fungus</name>
    <dbReference type="NCBI Taxonomy" id="13290"/>
    <lineage>
        <taxon>Eukaryota</taxon>
        <taxon>Fungi</taxon>
        <taxon>Dikarya</taxon>
        <taxon>Basidiomycota</taxon>
        <taxon>Ustilaginomycotina</taxon>
        <taxon>Exobasidiomycetes</taxon>
        <taxon>Tilletiales</taxon>
        <taxon>Tilletiaceae</taxon>
        <taxon>Tilletia</taxon>
    </lineage>
</organism>
<sequence>MRASIPSVAAVFSVLLSAWSQQVNALQQPFILPTSVGGGVNRLNNDPTGGDISTTLRIELPLFGGALDTAQASLLDAGKEKAVETRIAAHSSLHKGASGFTTLTHENFPHLSVRIRQHGGLALAKRNDSDADAEAWCDPTVKSWTGYIDTIDGKSLWFQFFESRSDPEKDPLLLWTNGGPGCSSAIGLFQELGPCLVPLQNGNPSPGPPINGTTRNPHSWNSASSIIFIDQPVDVGFSYSRYGVHTYDADQGARDLYAFLRIFFSAFPRFGANEFVLTSESYGGRYAPRYAAEIVDRNAEVLQKAKGEGREVRVGEVINFKAVAIGNGLTAPAEQATSEYDMLCTRKGGAKTPYLPISACKGMAVWKKRCDEILPRVCRDNFAFDDCIMHIDACQDGISGPYASTGRNPYNMEDDCKAGLMPNLCYDVVGDIKAYLDRPDVRELIGAASLSQIGNFTTCNWDVNSGFARSGDVFVDNVGYISGLLERGIRVLIYVGALDVSCNWIGNKRWLFNMDWSGKDAFLAAENRGWLVNGEVAGETQSADGLTWATIHGAGHMVPYDKPVQAKNLIYRWLAGEPL</sequence>
<evidence type="ECO:0000256" key="2">
    <source>
        <dbReference type="ARBA" id="ARBA00022645"/>
    </source>
</evidence>
<feature type="chain" id="PRO_5035981492" description="Carboxypeptidase" evidence="7">
    <location>
        <begin position="26"/>
        <end position="579"/>
    </location>
</feature>
<keyword evidence="6" id="KW-0325">Glycoprotein</keyword>
<dbReference type="PROSITE" id="PS00560">
    <property type="entry name" value="CARBOXYPEPT_SER_HIS"/>
    <property type="match status" value="1"/>
</dbReference>
<dbReference type="Pfam" id="PF00450">
    <property type="entry name" value="Peptidase_S10"/>
    <property type="match status" value="1"/>
</dbReference>
<name>A0A177UKA9_9BASI</name>
<dbReference type="InterPro" id="IPR001563">
    <property type="entry name" value="Peptidase_S10"/>
</dbReference>
<keyword evidence="2 7" id="KW-0121">Carboxypeptidase</keyword>
<evidence type="ECO:0000256" key="6">
    <source>
        <dbReference type="ARBA" id="ARBA00023180"/>
    </source>
</evidence>
<dbReference type="EMBL" id="LWDD02000176">
    <property type="protein sequence ID" value="KAE8263060.1"/>
    <property type="molecule type" value="Genomic_DNA"/>
</dbReference>
<dbReference type="Gene3D" id="3.40.50.1820">
    <property type="entry name" value="alpha/beta hydrolase"/>
    <property type="match status" value="1"/>
</dbReference>
<dbReference type="Proteomes" id="UP000836402">
    <property type="component" value="Unassembled WGS sequence"/>
</dbReference>
<protein>
    <recommendedName>
        <fullName evidence="7">Carboxypeptidase</fullName>
        <ecNumber evidence="7">3.4.16.-</ecNumber>
    </recommendedName>
</protein>
<evidence type="ECO:0000256" key="3">
    <source>
        <dbReference type="ARBA" id="ARBA00022670"/>
    </source>
</evidence>
<keyword evidence="11" id="KW-1185">Reference proteome</keyword>
<dbReference type="GO" id="GO:0004185">
    <property type="term" value="F:serine-type carboxypeptidase activity"/>
    <property type="evidence" value="ECO:0007669"/>
    <property type="project" value="UniProtKB-UniRule"/>
</dbReference>
<gene>
    <name evidence="9" type="ORF">A4X03_0g1960</name>
    <name evidence="8" type="ORF">JKIAZH3_G3772</name>
</gene>
<evidence type="ECO:0000313" key="10">
    <source>
        <dbReference type="Proteomes" id="UP000077671"/>
    </source>
</evidence>
<dbReference type="PANTHER" id="PTHR11802">
    <property type="entry name" value="SERINE PROTEASE FAMILY S10 SERINE CARBOXYPEPTIDASE"/>
    <property type="match status" value="1"/>
</dbReference>
<evidence type="ECO:0000256" key="1">
    <source>
        <dbReference type="ARBA" id="ARBA00009431"/>
    </source>
</evidence>
<keyword evidence="4 7" id="KW-0732">Signal</keyword>
<dbReference type="InterPro" id="IPR033124">
    <property type="entry name" value="Ser_caboxypep_his_AS"/>
</dbReference>
<comment type="caution">
    <text evidence="9">The sequence shown here is derived from an EMBL/GenBank/DDBJ whole genome shotgun (WGS) entry which is preliminary data.</text>
</comment>
<dbReference type="EC" id="3.4.16.-" evidence="7"/>
<proteinExistence type="inferred from homology"/>